<name>A0ABU6XFG4_9FABA</name>
<dbReference type="PANTHER" id="PTHR15678:SF6">
    <property type="entry name" value="BRIDGE-LIKE LIPID TRANSFER PROTEIN FAMILY MEMBER 2"/>
    <property type="match status" value="1"/>
</dbReference>
<protein>
    <submittedName>
        <fullName evidence="2">Uncharacterized protein</fullName>
    </submittedName>
</protein>
<dbReference type="PANTHER" id="PTHR15678">
    <property type="entry name" value="ANTIGEN MLAA-22-RELATED"/>
    <property type="match status" value="1"/>
</dbReference>
<feature type="region of interest" description="Disordered" evidence="1">
    <location>
        <begin position="57"/>
        <end position="79"/>
    </location>
</feature>
<dbReference type="InterPro" id="IPR045167">
    <property type="entry name" value="Hobbit"/>
</dbReference>
<comment type="caution">
    <text evidence="2">The sequence shown here is derived from an EMBL/GenBank/DDBJ whole genome shotgun (WGS) entry which is preliminary data.</text>
</comment>
<evidence type="ECO:0000313" key="3">
    <source>
        <dbReference type="Proteomes" id="UP001341840"/>
    </source>
</evidence>
<evidence type="ECO:0000313" key="2">
    <source>
        <dbReference type="EMBL" id="MED6196815.1"/>
    </source>
</evidence>
<organism evidence="2 3">
    <name type="scientific">Stylosanthes scabra</name>
    <dbReference type="NCBI Taxonomy" id="79078"/>
    <lineage>
        <taxon>Eukaryota</taxon>
        <taxon>Viridiplantae</taxon>
        <taxon>Streptophyta</taxon>
        <taxon>Embryophyta</taxon>
        <taxon>Tracheophyta</taxon>
        <taxon>Spermatophyta</taxon>
        <taxon>Magnoliopsida</taxon>
        <taxon>eudicotyledons</taxon>
        <taxon>Gunneridae</taxon>
        <taxon>Pentapetalae</taxon>
        <taxon>rosids</taxon>
        <taxon>fabids</taxon>
        <taxon>Fabales</taxon>
        <taxon>Fabaceae</taxon>
        <taxon>Papilionoideae</taxon>
        <taxon>50 kb inversion clade</taxon>
        <taxon>dalbergioids sensu lato</taxon>
        <taxon>Dalbergieae</taxon>
        <taxon>Pterocarpus clade</taxon>
        <taxon>Stylosanthes</taxon>
    </lineage>
</organism>
<accession>A0ABU6XFG4</accession>
<evidence type="ECO:0000256" key="1">
    <source>
        <dbReference type="SAM" id="MobiDB-lite"/>
    </source>
</evidence>
<keyword evidence="3" id="KW-1185">Reference proteome</keyword>
<dbReference type="EMBL" id="JASCZI010211803">
    <property type="protein sequence ID" value="MED6196815.1"/>
    <property type="molecule type" value="Genomic_DNA"/>
</dbReference>
<sequence length="108" mass="11573">MERSSAPFICEKFSVSCEFGHDREVGVIIKNLDISSGEVTINLNEGLLSKNKSSLELSSGSEKATGSSADSVSAKKQSKQQQTLAAFSKYGSMFPEKVVKLNVIPALT</sequence>
<gene>
    <name evidence="2" type="ORF">PIB30_050896</name>
</gene>
<proteinExistence type="predicted"/>
<dbReference type="Pfam" id="PF10344">
    <property type="entry name" value="Hobbit"/>
    <property type="match status" value="1"/>
</dbReference>
<reference evidence="2 3" key="1">
    <citation type="journal article" date="2023" name="Plants (Basel)">
        <title>Bridging the Gap: Combining Genomics and Transcriptomics Approaches to Understand Stylosanthes scabra, an Orphan Legume from the Brazilian Caatinga.</title>
        <authorList>
            <person name="Ferreira-Neto J.R.C."/>
            <person name="da Silva M.D."/>
            <person name="Binneck E."/>
            <person name="de Melo N.F."/>
            <person name="da Silva R.H."/>
            <person name="de Melo A.L.T.M."/>
            <person name="Pandolfi V."/>
            <person name="Bustamante F.O."/>
            <person name="Brasileiro-Vidal A.C."/>
            <person name="Benko-Iseppon A.M."/>
        </authorList>
    </citation>
    <scope>NUCLEOTIDE SEQUENCE [LARGE SCALE GENOMIC DNA]</scope>
    <source>
        <tissue evidence="2">Leaves</tissue>
    </source>
</reference>
<dbReference type="Proteomes" id="UP001341840">
    <property type="component" value="Unassembled WGS sequence"/>
</dbReference>